<keyword evidence="2" id="KW-0812">Transmembrane</keyword>
<gene>
    <name evidence="3" type="ORF">GCM10010517_02160</name>
</gene>
<dbReference type="RefSeq" id="WP_344966776.1">
    <property type="nucleotide sequence ID" value="NZ_BAAAVI010000001.1"/>
</dbReference>
<keyword evidence="4" id="KW-1185">Reference proteome</keyword>
<organism evidence="3 4">
    <name type="scientific">Streptosporangium fragile</name>
    <dbReference type="NCBI Taxonomy" id="46186"/>
    <lineage>
        <taxon>Bacteria</taxon>
        <taxon>Bacillati</taxon>
        <taxon>Actinomycetota</taxon>
        <taxon>Actinomycetes</taxon>
        <taxon>Streptosporangiales</taxon>
        <taxon>Streptosporangiaceae</taxon>
        <taxon>Streptosporangium</taxon>
    </lineage>
</organism>
<dbReference type="PROSITE" id="PS51257">
    <property type="entry name" value="PROKAR_LIPOPROTEIN"/>
    <property type="match status" value="1"/>
</dbReference>
<dbReference type="EMBL" id="BAAAVI010000001">
    <property type="protein sequence ID" value="GAA2845660.1"/>
    <property type="molecule type" value="Genomic_DNA"/>
</dbReference>
<keyword evidence="2" id="KW-1133">Transmembrane helix</keyword>
<comment type="caution">
    <text evidence="3">The sequence shown here is derived from an EMBL/GenBank/DDBJ whole genome shotgun (WGS) entry which is preliminary data.</text>
</comment>
<name>A0ABN3VRD3_9ACTN</name>
<keyword evidence="2" id="KW-0472">Membrane</keyword>
<sequence length="249" mass="26523">MGKVRPEAALRAGWDLVVVRGVVFLAAVAACWLLLGIVAALDIPVWLAWVLGTPLFIALAAGPIAAMMKISEDVPWALWALLPFLVVLGAMAIALPGDHYLSVFGERVTATVADREWVETYSRRSGRDQYYVYVLHGPDGQVLAEDFRTLHDRTLEVGAPVEMLVDPRGVVAPRAPAADPGFVRMLTWVSGGWIVLMTVVLSVMGELRRRGMRPKGSGGPGGSGRPGGAPGAGSPGKTGAPGKKRRRGR</sequence>
<evidence type="ECO:0008006" key="5">
    <source>
        <dbReference type="Google" id="ProtNLM"/>
    </source>
</evidence>
<feature type="region of interest" description="Disordered" evidence="1">
    <location>
        <begin position="210"/>
        <end position="249"/>
    </location>
</feature>
<feature type="transmembrane region" description="Helical" evidence="2">
    <location>
        <begin position="12"/>
        <end position="40"/>
    </location>
</feature>
<evidence type="ECO:0000313" key="4">
    <source>
        <dbReference type="Proteomes" id="UP001500831"/>
    </source>
</evidence>
<dbReference type="Proteomes" id="UP001500831">
    <property type="component" value="Unassembled WGS sequence"/>
</dbReference>
<feature type="transmembrane region" description="Helical" evidence="2">
    <location>
        <begin position="185"/>
        <end position="205"/>
    </location>
</feature>
<protein>
    <recommendedName>
        <fullName evidence="5">DUF3592 domain-containing protein</fullName>
    </recommendedName>
</protein>
<feature type="transmembrane region" description="Helical" evidence="2">
    <location>
        <begin position="46"/>
        <end position="64"/>
    </location>
</feature>
<feature type="compositionally biased region" description="Gly residues" evidence="1">
    <location>
        <begin position="216"/>
        <end position="236"/>
    </location>
</feature>
<evidence type="ECO:0000313" key="3">
    <source>
        <dbReference type="EMBL" id="GAA2845660.1"/>
    </source>
</evidence>
<reference evidence="3 4" key="1">
    <citation type="journal article" date="2019" name="Int. J. Syst. Evol. Microbiol.">
        <title>The Global Catalogue of Microorganisms (GCM) 10K type strain sequencing project: providing services to taxonomists for standard genome sequencing and annotation.</title>
        <authorList>
            <consortium name="The Broad Institute Genomics Platform"/>
            <consortium name="The Broad Institute Genome Sequencing Center for Infectious Disease"/>
            <person name="Wu L."/>
            <person name="Ma J."/>
        </authorList>
    </citation>
    <scope>NUCLEOTIDE SEQUENCE [LARGE SCALE GENOMIC DNA]</scope>
    <source>
        <strain evidence="3 4">JCM 6242</strain>
    </source>
</reference>
<proteinExistence type="predicted"/>
<evidence type="ECO:0000256" key="2">
    <source>
        <dbReference type="SAM" id="Phobius"/>
    </source>
</evidence>
<evidence type="ECO:0000256" key="1">
    <source>
        <dbReference type="SAM" id="MobiDB-lite"/>
    </source>
</evidence>
<accession>A0ABN3VRD3</accession>
<feature type="transmembrane region" description="Helical" evidence="2">
    <location>
        <begin position="76"/>
        <end position="95"/>
    </location>
</feature>